<evidence type="ECO:0000313" key="2">
    <source>
        <dbReference type="Proteomes" id="UP000824120"/>
    </source>
</evidence>
<dbReference type="EMBL" id="JACXVP010000010">
    <property type="protein sequence ID" value="KAG5579935.1"/>
    <property type="molecule type" value="Genomic_DNA"/>
</dbReference>
<reference evidence="1 2" key="1">
    <citation type="submission" date="2020-09" db="EMBL/GenBank/DDBJ databases">
        <title>De no assembly of potato wild relative species, Solanum commersonii.</title>
        <authorList>
            <person name="Cho K."/>
        </authorList>
    </citation>
    <scope>NUCLEOTIDE SEQUENCE [LARGE SCALE GENOMIC DNA]</scope>
    <source>
        <strain evidence="1">LZ3.2</strain>
        <tissue evidence="1">Leaf</tissue>
    </source>
</reference>
<name>A0A9J5WX49_SOLCO</name>
<accession>A0A9J5WX49</accession>
<dbReference type="AlphaFoldDB" id="A0A9J5WX49"/>
<evidence type="ECO:0000313" key="1">
    <source>
        <dbReference type="EMBL" id="KAG5579935.1"/>
    </source>
</evidence>
<proteinExistence type="predicted"/>
<gene>
    <name evidence="1" type="ORF">H5410_050562</name>
</gene>
<sequence length="176" mass="19861">MNFGRLTYFKRDAHLWLLYAGRKIGSRRNCCWSQLLLSPVLAAGGPAKKNKRREGERKERRRERRRRSCYCWPEVLEIFAGLLVTGGFPARSLLVAVRLELLPFGADVVVGGPRRKEDKEEAPSWPPATAGCCVASAGIADLSSDGERGRGKRELTGDWGRPVARWFFAGVLWFRQ</sequence>
<protein>
    <submittedName>
        <fullName evidence="1">Uncharacterized protein</fullName>
    </submittedName>
</protein>
<dbReference type="OrthoDB" id="1327222at2759"/>
<dbReference type="Proteomes" id="UP000824120">
    <property type="component" value="Chromosome 10"/>
</dbReference>
<organism evidence="1 2">
    <name type="scientific">Solanum commersonii</name>
    <name type="common">Commerson's wild potato</name>
    <name type="synonym">Commerson's nightshade</name>
    <dbReference type="NCBI Taxonomy" id="4109"/>
    <lineage>
        <taxon>Eukaryota</taxon>
        <taxon>Viridiplantae</taxon>
        <taxon>Streptophyta</taxon>
        <taxon>Embryophyta</taxon>
        <taxon>Tracheophyta</taxon>
        <taxon>Spermatophyta</taxon>
        <taxon>Magnoliopsida</taxon>
        <taxon>eudicotyledons</taxon>
        <taxon>Gunneridae</taxon>
        <taxon>Pentapetalae</taxon>
        <taxon>asterids</taxon>
        <taxon>lamiids</taxon>
        <taxon>Solanales</taxon>
        <taxon>Solanaceae</taxon>
        <taxon>Solanoideae</taxon>
        <taxon>Solaneae</taxon>
        <taxon>Solanum</taxon>
    </lineage>
</organism>
<comment type="caution">
    <text evidence="1">The sequence shown here is derived from an EMBL/GenBank/DDBJ whole genome shotgun (WGS) entry which is preliminary data.</text>
</comment>
<keyword evidence="2" id="KW-1185">Reference proteome</keyword>